<dbReference type="PROSITE" id="PS50077">
    <property type="entry name" value="HEAT_REPEAT"/>
    <property type="match status" value="1"/>
</dbReference>
<keyword evidence="12" id="KW-1185">Reference proteome</keyword>
<keyword evidence="4 9" id="KW-0690">Ribosome biogenesis</keyword>
<name>A0A1A0HFI6_9ASCO</name>
<dbReference type="GO" id="GO:0030688">
    <property type="term" value="C:preribosome, small subunit precursor"/>
    <property type="evidence" value="ECO:0007669"/>
    <property type="project" value="EnsemblFungi"/>
</dbReference>
<dbReference type="RefSeq" id="XP_018713143.1">
    <property type="nucleotide sequence ID" value="XM_018856962.1"/>
</dbReference>
<dbReference type="Gene3D" id="1.25.10.10">
    <property type="entry name" value="Leucine-rich Repeat Variant"/>
    <property type="match status" value="2"/>
</dbReference>
<comment type="subunit">
    <text evidence="9">Component of the ribosomal small subunit (SSU) processome.</text>
</comment>
<dbReference type="STRING" id="869754.A0A1A0HFI6"/>
<evidence type="ECO:0000256" key="6">
    <source>
        <dbReference type="ARBA" id="ARBA00023242"/>
    </source>
</evidence>
<organism evidence="11 12">
    <name type="scientific">Metschnikowia bicuspidata var. bicuspidata NRRL YB-4993</name>
    <dbReference type="NCBI Taxonomy" id="869754"/>
    <lineage>
        <taxon>Eukaryota</taxon>
        <taxon>Fungi</taxon>
        <taxon>Dikarya</taxon>
        <taxon>Ascomycota</taxon>
        <taxon>Saccharomycotina</taxon>
        <taxon>Pichiomycetes</taxon>
        <taxon>Metschnikowiaceae</taxon>
        <taxon>Metschnikowia</taxon>
    </lineage>
</organism>
<dbReference type="InterPro" id="IPR016024">
    <property type="entry name" value="ARM-type_fold"/>
</dbReference>
<evidence type="ECO:0000313" key="12">
    <source>
        <dbReference type="Proteomes" id="UP000092555"/>
    </source>
</evidence>
<dbReference type="InterPro" id="IPR040191">
    <property type="entry name" value="UTP10"/>
</dbReference>
<evidence type="ECO:0000256" key="9">
    <source>
        <dbReference type="RuleBase" id="RU367065"/>
    </source>
</evidence>
<dbReference type="PANTHER" id="PTHR13457">
    <property type="entry name" value="BAP28"/>
    <property type="match status" value="1"/>
</dbReference>
<comment type="caution">
    <text evidence="11">The sequence shown here is derived from an EMBL/GenBank/DDBJ whole genome shotgun (WGS) entry which is preliminary data.</text>
</comment>
<dbReference type="SMART" id="SM01036">
    <property type="entry name" value="BP28CT"/>
    <property type="match status" value="1"/>
</dbReference>
<comment type="similarity">
    <text evidence="2 9">Belongs to the HEATR1/UTP10 family.</text>
</comment>
<keyword evidence="7 9" id="KW-0687">Ribonucleoprotein</keyword>
<feature type="domain" description="BP28 C-terminal" evidence="10">
    <location>
        <begin position="1583"/>
        <end position="1733"/>
    </location>
</feature>
<evidence type="ECO:0000256" key="5">
    <source>
        <dbReference type="ARBA" id="ARBA00022552"/>
    </source>
</evidence>
<dbReference type="GO" id="GO:0034511">
    <property type="term" value="F:U3 snoRNA binding"/>
    <property type="evidence" value="ECO:0007669"/>
    <property type="project" value="EnsemblFungi"/>
</dbReference>
<dbReference type="Pfam" id="PF08146">
    <property type="entry name" value="BP28CT"/>
    <property type="match status" value="1"/>
</dbReference>
<gene>
    <name evidence="11" type="ORF">METBIDRAFT_38153</name>
</gene>
<dbReference type="SUPFAM" id="SSF48371">
    <property type="entry name" value="ARM repeat"/>
    <property type="match status" value="1"/>
</dbReference>
<evidence type="ECO:0000256" key="4">
    <source>
        <dbReference type="ARBA" id="ARBA00022517"/>
    </source>
</evidence>
<dbReference type="GeneID" id="30029938"/>
<dbReference type="GO" id="GO:0032040">
    <property type="term" value="C:small-subunit processome"/>
    <property type="evidence" value="ECO:0007669"/>
    <property type="project" value="EnsemblFungi"/>
</dbReference>
<dbReference type="GO" id="GO:0000472">
    <property type="term" value="P:endonucleolytic cleavage to generate mature 5'-end of SSU-rRNA from (SSU-rRNA, 5.8S rRNA, LSU-rRNA)"/>
    <property type="evidence" value="ECO:0007669"/>
    <property type="project" value="EnsemblFungi"/>
</dbReference>
<dbReference type="GO" id="GO:0033553">
    <property type="term" value="C:rDNA heterochromatin"/>
    <property type="evidence" value="ECO:0007669"/>
    <property type="project" value="EnsemblFungi"/>
</dbReference>
<dbReference type="GO" id="GO:0045943">
    <property type="term" value="P:positive regulation of transcription by RNA polymerase I"/>
    <property type="evidence" value="ECO:0007669"/>
    <property type="project" value="EnsemblFungi"/>
</dbReference>
<dbReference type="InterPro" id="IPR021133">
    <property type="entry name" value="HEAT_type_2"/>
</dbReference>
<dbReference type="GO" id="GO:0000447">
    <property type="term" value="P:endonucleolytic cleavage in ITS1 to separate SSU-rRNA from 5.8S rRNA and LSU-rRNA from tricistronic rRNA transcript (SSU-rRNA, 5.8S rRNA, LSU-rRNA)"/>
    <property type="evidence" value="ECO:0007669"/>
    <property type="project" value="EnsemblFungi"/>
</dbReference>
<evidence type="ECO:0000256" key="8">
    <source>
        <dbReference type="PROSITE-ProRule" id="PRU00103"/>
    </source>
</evidence>
<sequence>MSSLSQQLQAISAKNASVALDRKSRAYVHSQSLIFDPKVAAAQDFDYIHQIACEGLEELVQIEPRFARFSQTLFLEASVTFDRNVLLKDVVAQAEKNAVAFINMAAPYFALSPALKAMEWLVRRYHVNIHHPEPLLLAALPYHNKPVFTRFMAVVPKSLWPAIFSPIAGYKETLAIPPLLSILKCFYNDAAFFRLYSQYVVDALKNSTVYKEQLVFYLSNTAQVLASHARDTARLNEQYIPVILETAAEFFRDRTFRYSATLAQDVRLTIYAILSVLCSLVPLLEPLVFSLTKSVLQSEMAFAPALQRHTLILLGQLWHFYNEHDLPKDTAVFADLPVCELLQHELLVHSLADDHYHLLKFLFFFLADKINQSDADAAKVLPLLQPEGSRFLFDSLATKLLAALDTPFAHELKPRVVDAFERLVKCDRNRLLAILDAQNKTLADLEMALLRTLTDADVNASVYEADYLKIAVEGPADDHVKASFASHASTRKSFLSSDSSDDFALLVLVLLDSMHHAEVVEQIQNVFAFVDAVVTDGAEAQCSFLLRVALTPAVPSNMRLVALKCLLTKIDDAAQANSKHAFYLLAPLLLLALGDPSKIIRGYVMKLLEQIKVLSAQLIERSGKKVKCTLFMETQIYGDLEPAQRSIISPQDGNAMLQALFEHREQTSSVLVDPARIQQLLFDGLFKASKTGLKKFGPVLLRTFVLNQWSLTALPLAVKHRVWQIVAARNVALEGSDDRFVFAEDLKTFFAKTAAWQAEAQAAKIAFEDVEDAVVNMVGGKTASEQNTAKEVKWFLQALSSQGSLQSAANKRLIEIFPRLEANEHKLKICNELVDLIVTDNDAELAFDPMETLQTVVFSNLSMIALLNTVNIVTLVPEQGMAKRRRRSSSSTQKTMARDDISSIAAHHLRKLSVILDVLESQLRRNASQLANPDLLQEMFKILTDLDYLCNDGKMPVLYAQETLASCMLLTIVDMKKPTSRTKFKFDSNSIRADLIVNSIRLSQSPQVQNRLLLVISELASLAPEIILHSVMPIFTFMGAHTIRQDDEFSSSALQQTIAKVVPAITSASQSIDSEIEFLLTSFITAFQHIPRHRRVKLFVSLVKTLGCKQSLHTILFLIGQQYAASMAKHKAHECDSLLDFVTSLLKTFPADDCLQGLYGFYQLWDAIPTHALDKDSEQFAHMSGRSIYGASVVSLPSKDLVVLKFRLLRFLNKTLAADEDTAFSSSVVSLKMKVALTLFDDESEQKDKDALLRLTSRLTSFILTALEAYTSSAEAGGAEVVEELYELLKSVLNLLPLSHYMLSIIESLRHVTDATSIKVAKNFAILAGQRFESEVTKAALDEHVDSVVAEKLLPALVEGVEQFHNTELVQAYLDTFATVINKFGATNPDFASSTHAKFLVGSLRVITSHKGLLSEQVEVVVSSLGAITSVVNCLGVKCIGHFPKILPPALEIWKLTLSQRPAASSDSEDESDAELADSEEAERDQLLQGAVLMLFSCLVKRMPAFVSASLIAMIRAVLQSDLVDSSIRAGVLGLMVEHIDGAQVLQAMCNMALTEHVYELDSAVGLGLYLNGMSSAIDSCDKKTVTGNSALFMRWMIKSFEFRSEHGEAKFSDNTVHSIEGSFHACGLKYVMKLNDKNFRPLFASLVRWAVSGESGSAAECDRETRLLSFFKFFGKLQDNLRGIITSYFSYLLDATVQLLTEFQTGQVANTSLRRIVLHSLASSFKYDQDDYWTHQSRFDLVAEPLVGQLHNIEDSIGKHLVKAISFFVADVASDEHNEKLVQAFIRHISNEHDNSSATKIWTVRVMKTVLQKMGEQWLAYLPMFIPYIAELLEDDDEAVEMEVRKDLVRVIESILGEPLDRYLS</sequence>
<dbReference type="GO" id="GO:0030686">
    <property type="term" value="C:90S preribosome"/>
    <property type="evidence" value="ECO:0007669"/>
    <property type="project" value="EnsemblFungi"/>
</dbReference>
<dbReference type="GO" id="GO:0034455">
    <property type="term" value="C:t-UTP complex"/>
    <property type="evidence" value="ECO:0007669"/>
    <property type="project" value="EnsemblFungi"/>
</dbReference>
<reference evidence="11 12" key="1">
    <citation type="submission" date="2016-05" db="EMBL/GenBank/DDBJ databases">
        <title>Comparative genomics of biotechnologically important yeasts.</title>
        <authorList>
            <consortium name="DOE Joint Genome Institute"/>
            <person name="Riley R."/>
            <person name="Haridas S."/>
            <person name="Wolfe K.H."/>
            <person name="Lopes M.R."/>
            <person name="Hittinger C.T."/>
            <person name="Goker M."/>
            <person name="Salamov A."/>
            <person name="Wisecaver J."/>
            <person name="Long T.M."/>
            <person name="Aerts A.L."/>
            <person name="Barry K."/>
            <person name="Choi C."/>
            <person name="Clum A."/>
            <person name="Coughlan A.Y."/>
            <person name="Deshpande S."/>
            <person name="Douglass A.P."/>
            <person name="Hanson S.J."/>
            <person name="Klenk H.-P."/>
            <person name="LaButti K."/>
            <person name="Lapidus A."/>
            <person name="Lindquist E."/>
            <person name="Lipzen A."/>
            <person name="Meier-kolthoff J.P."/>
            <person name="Ohm R.A."/>
            <person name="Otillar R.P."/>
            <person name="Pangilinan J."/>
            <person name="Peng Y."/>
            <person name="Rokas A."/>
            <person name="Rosa C.A."/>
            <person name="Scheuner C."/>
            <person name="Sibirny A.A."/>
            <person name="Slot J.C."/>
            <person name="Stielow J.B."/>
            <person name="Sun H."/>
            <person name="Kurtzman C.P."/>
            <person name="Blackwell M."/>
            <person name="Grigoriev I.V."/>
            <person name="Jeffries T.W."/>
        </authorList>
    </citation>
    <scope>NUCLEOTIDE SEQUENCE [LARGE SCALE GENOMIC DNA]</scope>
    <source>
        <strain evidence="11 12">NRRL YB-4993</strain>
    </source>
</reference>
<dbReference type="Pfam" id="PF23243">
    <property type="entry name" value="HEAT_HEATR1"/>
    <property type="match status" value="1"/>
</dbReference>
<dbReference type="GO" id="GO:0000480">
    <property type="term" value="P:endonucleolytic cleavage in 5'-ETS of tricistronic rRNA transcript (SSU-rRNA, 5.8S rRNA, LSU-rRNA)"/>
    <property type="evidence" value="ECO:0007669"/>
    <property type="project" value="EnsemblFungi"/>
</dbReference>
<dbReference type="InterPro" id="IPR012954">
    <property type="entry name" value="BP28_C_dom"/>
</dbReference>
<comment type="function">
    <text evidence="9">Involved in nucleolar processing of pre-18S ribosomal RNA.</text>
</comment>
<accession>A0A1A0HFI6</accession>
<protein>
    <recommendedName>
        <fullName evidence="3 9">U3 small nucleolar RNA-associated protein 10</fullName>
    </recommendedName>
</protein>
<dbReference type="InterPro" id="IPR056473">
    <property type="entry name" value="HEAT_Utp10/HEAT1"/>
</dbReference>
<keyword evidence="6 9" id="KW-0539">Nucleus</keyword>
<evidence type="ECO:0000256" key="3">
    <source>
        <dbReference type="ARBA" id="ARBA00015399"/>
    </source>
</evidence>
<evidence type="ECO:0000256" key="1">
    <source>
        <dbReference type="ARBA" id="ARBA00004604"/>
    </source>
</evidence>
<feature type="repeat" description="HEAT" evidence="8">
    <location>
        <begin position="1826"/>
        <end position="1864"/>
    </location>
</feature>
<dbReference type="OrthoDB" id="31183at2759"/>
<keyword evidence="5 9" id="KW-0698">rRNA processing</keyword>
<proteinExistence type="inferred from homology"/>
<dbReference type="Proteomes" id="UP000092555">
    <property type="component" value="Unassembled WGS sequence"/>
</dbReference>
<dbReference type="PANTHER" id="PTHR13457:SF1">
    <property type="entry name" value="HEAT REPEAT-CONTAINING PROTEIN 1"/>
    <property type="match status" value="1"/>
</dbReference>
<dbReference type="EMBL" id="LXTC01000001">
    <property type="protein sequence ID" value="OBA22662.1"/>
    <property type="molecule type" value="Genomic_DNA"/>
</dbReference>
<evidence type="ECO:0000256" key="7">
    <source>
        <dbReference type="ARBA" id="ARBA00023274"/>
    </source>
</evidence>
<evidence type="ECO:0000313" key="11">
    <source>
        <dbReference type="EMBL" id="OBA22662.1"/>
    </source>
</evidence>
<dbReference type="InterPro" id="IPR011989">
    <property type="entry name" value="ARM-like"/>
</dbReference>
<evidence type="ECO:0000259" key="10">
    <source>
        <dbReference type="SMART" id="SM01036"/>
    </source>
</evidence>
<evidence type="ECO:0000256" key="2">
    <source>
        <dbReference type="ARBA" id="ARBA00010559"/>
    </source>
</evidence>
<comment type="subcellular location">
    <subcellularLocation>
        <location evidence="1 9">Nucleus</location>
        <location evidence="1 9">Nucleolus</location>
    </subcellularLocation>
</comment>